<dbReference type="RefSeq" id="WP_074641925.1">
    <property type="nucleotide sequence ID" value="NZ_FOFU01000002.1"/>
</dbReference>
<name>A0A1H9DLD3_9SPIR</name>
<dbReference type="SUPFAM" id="SSF56436">
    <property type="entry name" value="C-type lectin-like"/>
    <property type="match status" value="1"/>
</dbReference>
<sequence>MKKLTILSISALLAAMIFTGCASKPKKSVSTKSESKKRVIFISKNGFSKNLIEFVETPTAERDSAFSKASVEQPVDLMAFYIAQTETTYTRWYEVYTWAKDNGYTFANPGREGNKGVDGAAPTGTNQPVTMISWRDAIVWCNAASEKDGLGPVYKYNGAVLKEADTAKDGDGKAENAIIDLTADGYRLPTEAEWEFAARGGDPASEIWANISNKNLASVAWYSDNSDGVTHDVMTKDANTFGMYDMNGNAWEWCYNAWPASIQRRIMRGGSYRKTAEGVTAVSKDAAPVTRVYDDVGFRVVKYALSARDAK</sequence>
<organism evidence="3 4">
    <name type="scientific">Treponema bryantii</name>
    <dbReference type="NCBI Taxonomy" id="163"/>
    <lineage>
        <taxon>Bacteria</taxon>
        <taxon>Pseudomonadati</taxon>
        <taxon>Spirochaetota</taxon>
        <taxon>Spirochaetia</taxon>
        <taxon>Spirochaetales</taxon>
        <taxon>Treponemataceae</taxon>
        <taxon>Treponema</taxon>
    </lineage>
</organism>
<evidence type="ECO:0000313" key="3">
    <source>
        <dbReference type="EMBL" id="SEQ14229.1"/>
    </source>
</evidence>
<reference evidence="3 4" key="1">
    <citation type="submission" date="2016-10" db="EMBL/GenBank/DDBJ databases">
        <authorList>
            <person name="de Groot N.N."/>
        </authorList>
    </citation>
    <scope>NUCLEOTIDE SEQUENCE [LARGE SCALE GENOMIC DNA]</scope>
    <source>
        <strain evidence="3 4">B25</strain>
    </source>
</reference>
<dbReference type="STRING" id="163.SAMN04487775_101217"/>
<feature type="chain" id="PRO_5010223992" evidence="1">
    <location>
        <begin position="23"/>
        <end position="311"/>
    </location>
</feature>
<dbReference type="GO" id="GO:0120147">
    <property type="term" value="F:formylglycine-generating oxidase activity"/>
    <property type="evidence" value="ECO:0007669"/>
    <property type="project" value="TreeGrafter"/>
</dbReference>
<proteinExistence type="predicted"/>
<dbReference type="AlphaFoldDB" id="A0A1H9DLD3"/>
<feature type="domain" description="Sulfatase-modifying factor enzyme-like" evidence="2">
    <location>
        <begin position="69"/>
        <end position="302"/>
    </location>
</feature>
<gene>
    <name evidence="3" type="ORF">SAMN04487977_102618</name>
</gene>
<dbReference type="InterPro" id="IPR005532">
    <property type="entry name" value="SUMF_dom"/>
</dbReference>
<dbReference type="PROSITE" id="PS51257">
    <property type="entry name" value="PROKAR_LIPOPROTEIN"/>
    <property type="match status" value="1"/>
</dbReference>
<dbReference type="InterPro" id="IPR016187">
    <property type="entry name" value="CTDL_fold"/>
</dbReference>
<feature type="signal peptide" evidence="1">
    <location>
        <begin position="1"/>
        <end position="22"/>
    </location>
</feature>
<dbReference type="PANTHER" id="PTHR23150:SF19">
    <property type="entry name" value="FORMYLGLYCINE-GENERATING ENZYME"/>
    <property type="match status" value="1"/>
</dbReference>
<accession>A0A1H9DLD3</accession>
<dbReference type="Proteomes" id="UP000182360">
    <property type="component" value="Unassembled WGS sequence"/>
</dbReference>
<keyword evidence="4" id="KW-1185">Reference proteome</keyword>
<dbReference type="PANTHER" id="PTHR23150">
    <property type="entry name" value="SULFATASE MODIFYING FACTOR 1, 2"/>
    <property type="match status" value="1"/>
</dbReference>
<dbReference type="OrthoDB" id="9812707at2"/>
<dbReference type="EMBL" id="FOFU01000002">
    <property type="protein sequence ID" value="SEQ14229.1"/>
    <property type="molecule type" value="Genomic_DNA"/>
</dbReference>
<keyword evidence="1" id="KW-0732">Signal</keyword>
<dbReference type="InterPro" id="IPR051043">
    <property type="entry name" value="Sulfatase_Mod_Factor_Kinase"/>
</dbReference>
<dbReference type="InterPro" id="IPR042095">
    <property type="entry name" value="SUMF_sf"/>
</dbReference>
<evidence type="ECO:0000259" key="2">
    <source>
        <dbReference type="Pfam" id="PF03781"/>
    </source>
</evidence>
<evidence type="ECO:0000313" key="4">
    <source>
        <dbReference type="Proteomes" id="UP000182360"/>
    </source>
</evidence>
<dbReference type="Gene3D" id="3.90.1580.10">
    <property type="entry name" value="paralog of FGE (formylglycine-generating enzyme)"/>
    <property type="match status" value="1"/>
</dbReference>
<protein>
    <submittedName>
        <fullName evidence="3">Formylglycine-generating enzyme, required for sulfatase activity, contains SUMF1/FGE domain</fullName>
    </submittedName>
</protein>
<evidence type="ECO:0000256" key="1">
    <source>
        <dbReference type="SAM" id="SignalP"/>
    </source>
</evidence>
<dbReference type="Pfam" id="PF03781">
    <property type="entry name" value="FGE-sulfatase"/>
    <property type="match status" value="1"/>
</dbReference>